<keyword evidence="1" id="KW-0732">Signal</keyword>
<dbReference type="Proteomes" id="UP001516472">
    <property type="component" value="Unassembled WGS sequence"/>
</dbReference>
<evidence type="ECO:0000313" key="3">
    <source>
        <dbReference type="Proteomes" id="UP001516472"/>
    </source>
</evidence>
<name>A0ABR9PQY3_9BACT</name>
<accession>A0ABR9PQY3</accession>
<evidence type="ECO:0000313" key="2">
    <source>
        <dbReference type="EMBL" id="MBE4750232.1"/>
    </source>
</evidence>
<dbReference type="InterPro" id="IPR011754">
    <property type="entry name" value="Mxa_paralog_2268"/>
</dbReference>
<dbReference type="EMBL" id="JAAIYO010000005">
    <property type="protein sequence ID" value="MBE4750232.1"/>
    <property type="molecule type" value="Genomic_DNA"/>
</dbReference>
<comment type="caution">
    <text evidence="2">The sequence shown here is derived from an EMBL/GenBank/DDBJ whole genome shotgun (WGS) entry which is preliminary data.</text>
</comment>
<feature type="chain" id="PRO_5046273513" evidence="1">
    <location>
        <begin position="23"/>
        <end position="195"/>
    </location>
</feature>
<organism evidence="2 3">
    <name type="scientific">Corallococcus soli</name>
    <dbReference type="NCBI Taxonomy" id="2710757"/>
    <lineage>
        <taxon>Bacteria</taxon>
        <taxon>Pseudomonadati</taxon>
        <taxon>Myxococcota</taxon>
        <taxon>Myxococcia</taxon>
        <taxon>Myxococcales</taxon>
        <taxon>Cystobacterineae</taxon>
        <taxon>Myxococcaceae</taxon>
        <taxon>Corallococcus</taxon>
    </lineage>
</organism>
<keyword evidence="3" id="KW-1185">Reference proteome</keyword>
<evidence type="ECO:0000256" key="1">
    <source>
        <dbReference type="SAM" id="SignalP"/>
    </source>
</evidence>
<sequence length="195" mass="20735">MLQPYRLALALTLVPVSGAAAGAETATGARVGRKRSVTIASTPAEPRPIVHVAADARTVFLFSAPIQRKTLTFAESLIHVLDAGERSIIVQPVANLTDGERQAIGVFFADGRASTRAAFVLVTDPSDVDALIDVQRPEPPNTVCQPSDHAPAPKPEDLVLRGYADLKHPLIFDFPSELAPSAAHGFSEENLQVRG</sequence>
<reference evidence="2 3" key="1">
    <citation type="submission" date="2020-02" db="EMBL/GenBank/DDBJ databases">
        <authorList>
            <person name="Babadi Z.K."/>
            <person name="Risdian C."/>
            <person name="Ebrahimipour G.H."/>
            <person name="Wink J."/>
        </authorList>
    </citation>
    <scope>NUCLEOTIDE SEQUENCE [LARGE SCALE GENOMIC DNA]</scope>
    <source>
        <strain evidence="2 3">ZKHCc1 1396</strain>
    </source>
</reference>
<protein>
    <submittedName>
        <fullName evidence="2">DUF2381 family protein</fullName>
    </submittedName>
</protein>
<dbReference type="Pfam" id="PF09544">
    <property type="entry name" value="DUF2381"/>
    <property type="match status" value="1"/>
</dbReference>
<gene>
    <name evidence="2" type="ORF">G4177_18880</name>
</gene>
<feature type="signal peptide" evidence="1">
    <location>
        <begin position="1"/>
        <end position="22"/>
    </location>
</feature>
<proteinExistence type="predicted"/>
<dbReference type="NCBIfam" id="TIGR02268">
    <property type="entry name" value="Myxococcus xanthus paralogous family TIGR02268"/>
    <property type="match status" value="1"/>
</dbReference>